<evidence type="ECO:0000256" key="2">
    <source>
        <dbReference type="ARBA" id="ARBA00007069"/>
    </source>
</evidence>
<sequence length="220" mass="23615">MSWQELLSMIGNGLWETCYMVLFSTLFSYAIGLPLGVLLVITERGHILPNAPVNSVLGTLINVLRSVPFLILMIAVIPFTRLVMGTAIGSKATIMPLTIAAFPYVARTVETALKEVDRGVIEAAQSMGASRMHIVLKVMIPESMPSLVSGAAIATTNILGYSAMAGAIGGGGLGALAINYGYYRYRTDILLVVIVVLVLLVQIIQLIGTRSSRLVDHRLK</sequence>
<name>A0A9D0ZC13_9FIRM</name>
<evidence type="ECO:0000256" key="5">
    <source>
        <dbReference type="ARBA" id="ARBA00022692"/>
    </source>
</evidence>
<keyword evidence="6 8" id="KW-1133">Transmembrane helix</keyword>
<reference evidence="10" key="2">
    <citation type="journal article" date="2021" name="PeerJ">
        <title>Extensive microbial diversity within the chicken gut microbiome revealed by metagenomics and culture.</title>
        <authorList>
            <person name="Gilroy R."/>
            <person name="Ravi A."/>
            <person name="Getino M."/>
            <person name="Pursley I."/>
            <person name="Horton D.L."/>
            <person name="Alikhan N.F."/>
            <person name="Baker D."/>
            <person name="Gharbi K."/>
            <person name="Hall N."/>
            <person name="Watson M."/>
            <person name="Adriaenssens E.M."/>
            <person name="Foster-Nyarko E."/>
            <person name="Jarju S."/>
            <person name="Secka A."/>
            <person name="Antonio M."/>
            <person name="Oren A."/>
            <person name="Chaudhuri R.R."/>
            <person name="La Ragione R."/>
            <person name="Hildebrand F."/>
            <person name="Pallen M.J."/>
        </authorList>
    </citation>
    <scope>NUCLEOTIDE SEQUENCE</scope>
    <source>
        <strain evidence="10">ChiSxjej2B14-6234</strain>
    </source>
</reference>
<evidence type="ECO:0000256" key="7">
    <source>
        <dbReference type="ARBA" id="ARBA00023136"/>
    </source>
</evidence>
<gene>
    <name evidence="10" type="ORF">IAB73_11185</name>
</gene>
<keyword evidence="5 8" id="KW-0812">Transmembrane</keyword>
<keyword evidence="3 8" id="KW-0813">Transport</keyword>
<comment type="similarity">
    <text evidence="2">Belongs to the binding-protein-dependent transport system permease family. CysTW subfamily.</text>
</comment>
<dbReference type="PROSITE" id="PS50928">
    <property type="entry name" value="ABC_TM1"/>
    <property type="match status" value="1"/>
</dbReference>
<evidence type="ECO:0000256" key="8">
    <source>
        <dbReference type="RuleBase" id="RU363032"/>
    </source>
</evidence>
<evidence type="ECO:0000259" key="9">
    <source>
        <dbReference type="PROSITE" id="PS50928"/>
    </source>
</evidence>
<dbReference type="AlphaFoldDB" id="A0A9D0ZC13"/>
<feature type="transmembrane region" description="Helical" evidence="8">
    <location>
        <begin position="53"/>
        <end position="77"/>
    </location>
</feature>
<feature type="transmembrane region" description="Helical" evidence="8">
    <location>
        <begin position="83"/>
        <end position="105"/>
    </location>
</feature>
<dbReference type="GO" id="GO:0005886">
    <property type="term" value="C:plasma membrane"/>
    <property type="evidence" value="ECO:0007669"/>
    <property type="project" value="UniProtKB-SubCell"/>
</dbReference>
<dbReference type="SUPFAM" id="SSF161098">
    <property type="entry name" value="MetI-like"/>
    <property type="match status" value="1"/>
</dbReference>
<organism evidence="10 11">
    <name type="scientific">Candidatus Onthenecus intestinigallinarum</name>
    <dbReference type="NCBI Taxonomy" id="2840875"/>
    <lineage>
        <taxon>Bacteria</taxon>
        <taxon>Bacillati</taxon>
        <taxon>Bacillota</taxon>
        <taxon>Clostridia</taxon>
        <taxon>Eubacteriales</taxon>
        <taxon>Candidatus Onthenecus</taxon>
    </lineage>
</organism>
<feature type="transmembrane region" description="Helical" evidence="8">
    <location>
        <begin position="189"/>
        <end position="208"/>
    </location>
</feature>
<dbReference type="Gene3D" id="1.10.3720.10">
    <property type="entry name" value="MetI-like"/>
    <property type="match status" value="1"/>
</dbReference>
<evidence type="ECO:0000313" key="11">
    <source>
        <dbReference type="Proteomes" id="UP000886887"/>
    </source>
</evidence>
<dbReference type="EMBL" id="DVFJ01000038">
    <property type="protein sequence ID" value="HIQ72758.1"/>
    <property type="molecule type" value="Genomic_DNA"/>
</dbReference>
<comment type="subcellular location">
    <subcellularLocation>
        <location evidence="1 8">Cell membrane</location>
        <topology evidence="1 8">Multi-pass membrane protein</topology>
    </subcellularLocation>
</comment>
<dbReference type="FunFam" id="1.10.3720.10:FF:000002">
    <property type="entry name" value="D-methionine ABC transporter permease MetI"/>
    <property type="match status" value="1"/>
</dbReference>
<dbReference type="Pfam" id="PF00528">
    <property type="entry name" value="BPD_transp_1"/>
    <property type="match status" value="1"/>
</dbReference>
<evidence type="ECO:0000256" key="4">
    <source>
        <dbReference type="ARBA" id="ARBA00022475"/>
    </source>
</evidence>
<proteinExistence type="inferred from homology"/>
<feature type="transmembrane region" description="Helical" evidence="8">
    <location>
        <begin position="158"/>
        <end position="183"/>
    </location>
</feature>
<keyword evidence="7 8" id="KW-0472">Membrane</keyword>
<dbReference type="PANTHER" id="PTHR30450:SF1">
    <property type="entry name" value="D-METHIONINE TRANSPORT SYSTEM PERMEASE PROTEIN METI-RELATED"/>
    <property type="match status" value="1"/>
</dbReference>
<dbReference type="NCBIfam" id="NF008049">
    <property type="entry name" value="PRK10782.1"/>
    <property type="match status" value="1"/>
</dbReference>
<reference evidence="10" key="1">
    <citation type="submission" date="2020-10" db="EMBL/GenBank/DDBJ databases">
        <authorList>
            <person name="Gilroy R."/>
        </authorList>
    </citation>
    <scope>NUCLEOTIDE SEQUENCE</scope>
    <source>
        <strain evidence="10">ChiSxjej2B14-6234</strain>
    </source>
</reference>
<dbReference type="InterPro" id="IPR035906">
    <property type="entry name" value="MetI-like_sf"/>
</dbReference>
<evidence type="ECO:0000256" key="6">
    <source>
        <dbReference type="ARBA" id="ARBA00022989"/>
    </source>
</evidence>
<dbReference type="PANTHER" id="PTHR30450">
    <property type="entry name" value="ABC TRANSPORTER PERMEASE"/>
    <property type="match status" value="1"/>
</dbReference>
<feature type="transmembrane region" description="Helical" evidence="8">
    <location>
        <begin position="20"/>
        <end position="41"/>
    </location>
</feature>
<comment type="caution">
    <text evidence="10">The sequence shown here is derived from an EMBL/GenBank/DDBJ whole genome shotgun (WGS) entry which is preliminary data.</text>
</comment>
<evidence type="ECO:0000256" key="1">
    <source>
        <dbReference type="ARBA" id="ARBA00004651"/>
    </source>
</evidence>
<dbReference type="InterPro" id="IPR000515">
    <property type="entry name" value="MetI-like"/>
</dbReference>
<dbReference type="InterPro" id="IPR051322">
    <property type="entry name" value="AA_ABC_Transporter_Permease"/>
</dbReference>
<evidence type="ECO:0000313" key="10">
    <source>
        <dbReference type="EMBL" id="HIQ72758.1"/>
    </source>
</evidence>
<keyword evidence="4" id="KW-1003">Cell membrane</keyword>
<dbReference type="CDD" id="cd06261">
    <property type="entry name" value="TM_PBP2"/>
    <property type="match status" value="1"/>
</dbReference>
<feature type="domain" description="ABC transmembrane type-1" evidence="9">
    <location>
        <begin position="14"/>
        <end position="208"/>
    </location>
</feature>
<dbReference type="Proteomes" id="UP000886887">
    <property type="component" value="Unassembled WGS sequence"/>
</dbReference>
<accession>A0A9D0ZC13</accession>
<evidence type="ECO:0000256" key="3">
    <source>
        <dbReference type="ARBA" id="ARBA00022448"/>
    </source>
</evidence>
<protein>
    <submittedName>
        <fullName evidence="10">ABC transporter permease</fullName>
    </submittedName>
</protein>
<dbReference type="GO" id="GO:0048473">
    <property type="term" value="P:D-methionine transmembrane transport"/>
    <property type="evidence" value="ECO:0007669"/>
    <property type="project" value="TreeGrafter"/>
</dbReference>